<evidence type="ECO:0000313" key="2">
    <source>
        <dbReference type="EMBL" id="MCE5165720.1"/>
    </source>
</evidence>
<feature type="region of interest" description="Disordered" evidence="1">
    <location>
        <begin position="1"/>
        <end position="39"/>
    </location>
</feature>
<feature type="compositionally biased region" description="Polar residues" evidence="1">
    <location>
        <begin position="1"/>
        <end position="14"/>
    </location>
</feature>
<gene>
    <name evidence="2" type="ORF">HAX54_011872</name>
</gene>
<accession>A0ABS8Y563</accession>
<dbReference type="Proteomes" id="UP000823775">
    <property type="component" value="Unassembled WGS sequence"/>
</dbReference>
<reference evidence="2 3" key="1">
    <citation type="journal article" date="2021" name="BMC Genomics">
        <title>Datura genome reveals duplications of psychoactive alkaloid biosynthetic genes and high mutation rate following tissue culture.</title>
        <authorList>
            <person name="Rajewski A."/>
            <person name="Carter-House D."/>
            <person name="Stajich J."/>
            <person name="Litt A."/>
        </authorList>
    </citation>
    <scope>NUCLEOTIDE SEQUENCE [LARGE SCALE GENOMIC DNA]</scope>
    <source>
        <strain evidence="2">AR-01</strain>
    </source>
</reference>
<evidence type="ECO:0000313" key="3">
    <source>
        <dbReference type="Proteomes" id="UP000823775"/>
    </source>
</evidence>
<organism evidence="2 3">
    <name type="scientific">Datura stramonium</name>
    <name type="common">Jimsonweed</name>
    <name type="synonym">Common thornapple</name>
    <dbReference type="NCBI Taxonomy" id="4076"/>
    <lineage>
        <taxon>Eukaryota</taxon>
        <taxon>Viridiplantae</taxon>
        <taxon>Streptophyta</taxon>
        <taxon>Embryophyta</taxon>
        <taxon>Tracheophyta</taxon>
        <taxon>Spermatophyta</taxon>
        <taxon>Magnoliopsida</taxon>
        <taxon>eudicotyledons</taxon>
        <taxon>Gunneridae</taxon>
        <taxon>Pentapetalae</taxon>
        <taxon>asterids</taxon>
        <taxon>lamiids</taxon>
        <taxon>Solanales</taxon>
        <taxon>Solanaceae</taxon>
        <taxon>Solanoideae</taxon>
        <taxon>Datureae</taxon>
        <taxon>Datura</taxon>
    </lineage>
</organism>
<comment type="caution">
    <text evidence="2">The sequence shown here is derived from an EMBL/GenBank/DDBJ whole genome shotgun (WGS) entry which is preliminary data.</text>
</comment>
<protein>
    <submittedName>
        <fullName evidence="2">Uncharacterized protein</fullName>
    </submittedName>
</protein>
<sequence length="114" mass="12310">PHGTSISTGRTLQVSRLPPPVGPPSLLSSHPLPFPSSASDRQWKTRYFVSFGELAAARHRNTSPLSPSLSNNDAEALSPANHWCHKQPEAAAPLLFFSRDRIAHFSGNISSLTA</sequence>
<feature type="compositionally biased region" description="Low complexity" evidence="1">
    <location>
        <begin position="24"/>
        <end position="39"/>
    </location>
</feature>
<feature type="non-terminal residue" evidence="2">
    <location>
        <position position="1"/>
    </location>
</feature>
<keyword evidence="3" id="KW-1185">Reference proteome</keyword>
<evidence type="ECO:0000256" key="1">
    <source>
        <dbReference type="SAM" id="MobiDB-lite"/>
    </source>
</evidence>
<name>A0ABS8Y563_DATST</name>
<proteinExistence type="predicted"/>
<dbReference type="EMBL" id="JACEIK010016807">
    <property type="protein sequence ID" value="MCE5165720.1"/>
    <property type="molecule type" value="Genomic_DNA"/>
</dbReference>